<proteinExistence type="predicted"/>
<accession>A0A0D7BAW1</accession>
<feature type="region of interest" description="Disordered" evidence="1">
    <location>
        <begin position="138"/>
        <end position="221"/>
    </location>
</feature>
<feature type="compositionally biased region" description="Basic and acidic residues" evidence="1">
    <location>
        <begin position="578"/>
        <end position="591"/>
    </location>
</feature>
<feature type="compositionally biased region" description="Polar residues" evidence="1">
    <location>
        <begin position="451"/>
        <end position="465"/>
    </location>
</feature>
<dbReference type="PROSITE" id="PS00018">
    <property type="entry name" value="EF_HAND_1"/>
    <property type="match status" value="1"/>
</dbReference>
<feature type="compositionally biased region" description="Acidic residues" evidence="1">
    <location>
        <begin position="558"/>
        <end position="570"/>
    </location>
</feature>
<feature type="compositionally biased region" description="Acidic residues" evidence="1">
    <location>
        <begin position="623"/>
        <end position="645"/>
    </location>
</feature>
<feature type="compositionally biased region" description="Low complexity" evidence="1">
    <location>
        <begin position="387"/>
        <end position="413"/>
    </location>
</feature>
<feature type="region of interest" description="Disordered" evidence="1">
    <location>
        <begin position="382"/>
        <end position="645"/>
    </location>
</feature>
<gene>
    <name evidence="2" type="ORF">CYLTODRAFT_490427</name>
</gene>
<feature type="compositionally biased region" description="Basic and acidic residues" evidence="1">
    <location>
        <begin position="419"/>
        <end position="450"/>
    </location>
</feature>
<dbReference type="Pfam" id="PF10336">
    <property type="entry name" value="DUF2420"/>
    <property type="match status" value="1"/>
</dbReference>
<reference evidence="2 3" key="1">
    <citation type="journal article" date="2015" name="Fungal Genet. Biol.">
        <title>Evolution of novel wood decay mechanisms in Agaricales revealed by the genome sequences of Fistulina hepatica and Cylindrobasidium torrendii.</title>
        <authorList>
            <person name="Floudas D."/>
            <person name="Held B.W."/>
            <person name="Riley R."/>
            <person name="Nagy L.G."/>
            <person name="Koehler G."/>
            <person name="Ransdell A.S."/>
            <person name="Younus H."/>
            <person name="Chow J."/>
            <person name="Chiniquy J."/>
            <person name="Lipzen A."/>
            <person name="Tritt A."/>
            <person name="Sun H."/>
            <person name="Haridas S."/>
            <person name="LaButti K."/>
            <person name="Ohm R.A."/>
            <person name="Kues U."/>
            <person name="Blanchette R.A."/>
            <person name="Grigoriev I.V."/>
            <person name="Minto R.E."/>
            <person name="Hibbett D.S."/>
        </authorList>
    </citation>
    <scope>NUCLEOTIDE SEQUENCE [LARGE SCALE GENOMIC DNA]</scope>
    <source>
        <strain evidence="2 3">FP15055 ss-10</strain>
    </source>
</reference>
<feature type="compositionally biased region" description="Polar residues" evidence="1">
    <location>
        <begin position="189"/>
        <end position="205"/>
    </location>
</feature>
<evidence type="ECO:0000313" key="3">
    <source>
        <dbReference type="Proteomes" id="UP000054007"/>
    </source>
</evidence>
<dbReference type="InterPro" id="IPR018247">
    <property type="entry name" value="EF_Hand_1_Ca_BS"/>
</dbReference>
<name>A0A0D7BAW1_9AGAR</name>
<dbReference type="AlphaFoldDB" id="A0A0D7BAW1"/>
<feature type="compositionally biased region" description="Polar residues" evidence="1">
    <location>
        <begin position="498"/>
        <end position="507"/>
    </location>
</feature>
<dbReference type="EMBL" id="KN880520">
    <property type="protein sequence ID" value="KIY67667.1"/>
    <property type="molecule type" value="Genomic_DNA"/>
</dbReference>
<keyword evidence="3" id="KW-1185">Reference proteome</keyword>
<dbReference type="Proteomes" id="UP000054007">
    <property type="component" value="Unassembled WGS sequence"/>
</dbReference>
<dbReference type="STRING" id="1314674.A0A0D7BAW1"/>
<dbReference type="InterPro" id="IPR018822">
    <property type="entry name" value="UPF0646"/>
</dbReference>
<feature type="region of interest" description="Disordered" evidence="1">
    <location>
        <begin position="708"/>
        <end position="791"/>
    </location>
</feature>
<organism evidence="2 3">
    <name type="scientific">Cylindrobasidium torrendii FP15055 ss-10</name>
    <dbReference type="NCBI Taxonomy" id="1314674"/>
    <lineage>
        <taxon>Eukaryota</taxon>
        <taxon>Fungi</taxon>
        <taxon>Dikarya</taxon>
        <taxon>Basidiomycota</taxon>
        <taxon>Agaricomycotina</taxon>
        <taxon>Agaricomycetes</taxon>
        <taxon>Agaricomycetidae</taxon>
        <taxon>Agaricales</taxon>
        <taxon>Marasmiineae</taxon>
        <taxon>Physalacriaceae</taxon>
        <taxon>Cylindrobasidium</taxon>
    </lineage>
</organism>
<sequence length="791" mass="86143">MTTAVAMSDSPFDMQMYDESYDMEMDAGLDTNWSHEMETDDLYNDNDMDQDGAVQEYEMSDVGTVADYPGDTVDMVEDAPPIAVQAFEFTPVEPTSAHHDPFIQAEPPNAFIPSLPMTPAQPILDVEPQTEMVHVEPAQAEAHSEYPAESLNDDPQSETAIDAPQYASESVAEAPLTESEDPRQADASDMSTEAQQSQADLTTDAQETENYEGQSHVEGVDFPAETTDGQEATYVEDPVPLGVLLSLPGGNLCLFSQPNIASSSSADASELPVLFQDRPTLFRDGLHHVFRALREEAAVAERIDLSAPAQLILDAQELQLTIPEVHEHASAVTIDELTMMHDTLFKSGSLRLTLRTEPNFIWRFSYLQEQVRLRAEGHIGPAEDTTEQQAAAEDPSSEEYAAQAENVEEAQALEAEEDQANRSHDYPPDAHSGYDMHASDAPADVDHTQETETTAASGDVNSIGTDETPVENPADTMHDESEHPQPIQPFAEVDKTEAASTVLEQTQASLDAEAEELAASDETALLQRSASEPALPPVPPSAEALEVSHTAEELPPLPDDEDDYDEEDYSVAELTLNENDKTDIDASEHVAPDGGVATETDSRPEGDTAAQEEQSNDVASPDDTPEEVYEDDYEELYEEDTGAWNEETGEYDAESYQYVEGEPENVDDFETAADHAPEDQYEPVDAFDAVAAPEEDASADVVEEVPAGADLPDAEGLEQWADDYGESTISDGDSEVASPVRLATKRSREEVELEDDYPADLALYGSRPVSPGNKRARVEVEPQTVDVADAE</sequence>
<evidence type="ECO:0000313" key="2">
    <source>
        <dbReference type="EMBL" id="KIY67667.1"/>
    </source>
</evidence>
<protein>
    <submittedName>
        <fullName evidence="2">Uncharacterized protein</fullName>
    </submittedName>
</protein>
<feature type="compositionally biased region" description="Acidic residues" evidence="1">
    <location>
        <begin position="712"/>
        <end position="725"/>
    </location>
</feature>
<evidence type="ECO:0000256" key="1">
    <source>
        <dbReference type="SAM" id="MobiDB-lite"/>
    </source>
</evidence>
<dbReference type="OrthoDB" id="2507795at2759"/>